<organism evidence="2 3">
    <name type="scientific">Deinococcus malanensis</name>
    <dbReference type="NCBI Taxonomy" id="1706855"/>
    <lineage>
        <taxon>Bacteria</taxon>
        <taxon>Thermotogati</taxon>
        <taxon>Deinococcota</taxon>
        <taxon>Deinococci</taxon>
        <taxon>Deinococcales</taxon>
        <taxon>Deinococcaceae</taxon>
        <taxon>Deinococcus</taxon>
    </lineage>
</organism>
<name>A0ABQ2F055_9DEIO</name>
<keyword evidence="3" id="KW-1185">Reference proteome</keyword>
<evidence type="ECO:0000256" key="1">
    <source>
        <dbReference type="SAM" id="MobiDB-lite"/>
    </source>
</evidence>
<protein>
    <submittedName>
        <fullName evidence="2">Uncharacterized protein</fullName>
    </submittedName>
</protein>
<sequence>MISVNEDGVATANVATGSSSLTATIGGVTSRPLLMSVARTAENALVVSDAQITTAPVLVAGGAEGSALGARYTVTLQDVGQPQPGQVLLATGERPISGRVISTHPSRAGTVVTLETVPLTALYRDLDVSERVRVDAASLVPLSGPQAPEQVQRHADGSVTLTYRLPKSTKDGSPMTTQSEPLPGDADPVLPGPFAKQEFDVGPFACSSTLDVLLSGDLISIKFESKLDVDFTTNIVNHELQALTALVSGEAVGTITGGLDVDLGVQGELKCRAVFARVPVPLTGPLATVIAPTVPLGAGFQLDGKLKLGKVQFALEGKLGGKVQLGFAYDRVTSTVQPTREVTPVGGVNPVVKLLGPAEAVRLEGGLGVHATTGLDITVLPWLGAGVPALQTFDATFGPRLEGTLAPASTQAAAGDYASNYALKYVGTFGPADDLQKLLGVFGTRNQAKVFNFAPLLDVTLALLPALLSSGGHAPSRAATGGPLARRHWRLDGLAGLTELCAFHLPASTSPAAHPVGSSSSHRAKLLLLRRLPPERHVSQSAWWTVECGSSEIPRNVRWSAGGHHLPFRHHSPASVRSLREWK</sequence>
<reference evidence="3" key="1">
    <citation type="journal article" date="2019" name="Int. J. Syst. Evol. Microbiol.">
        <title>The Global Catalogue of Microorganisms (GCM) 10K type strain sequencing project: providing services to taxonomists for standard genome sequencing and annotation.</title>
        <authorList>
            <consortium name="The Broad Institute Genomics Platform"/>
            <consortium name="The Broad Institute Genome Sequencing Center for Infectious Disease"/>
            <person name="Wu L."/>
            <person name="Ma J."/>
        </authorList>
    </citation>
    <scope>NUCLEOTIDE SEQUENCE [LARGE SCALE GENOMIC DNA]</scope>
    <source>
        <strain evidence="3">JCM 30331</strain>
    </source>
</reference>
<gene>
    <name evidence="2" type="ORF">GCM10008955_33210</name>
</gene>
<proteinExistence type="predicted"/>
<feature type="region of interest" description="Disordered" evidence="1">
    <location>
        <begin position="164"/>
        <end position="183"/>
    </location>
</feature>
<accession>A0ABQ2F055</accession>
<dbReference type="Proteomes" id="UP000647587">
    <property type="component" value="Unassembled WGS sequence"/>
</dbReference>
<dbReference type="EMBL" id="BMPP01000016">
    <property type="protein sequence ID" value="GGK36747.1"/>
    <property type="molecule type" value="Genomic_DNA"/>
</dbReference>
<evidence type="ECO:0000313" key="3">
    <source>
        <dbReference type="Proteomes" id="UP000647587"/>
    </source>
</evidence>
<comment type="caution">
    <text evidence="2">The sequence shown here is derived from an EMBL/GenBank/DDBJ whole genome shotgun (WGS) entry which is preliminary data.</text>
</comment>
<evidence type="ECO:0000313" key="2">
    <source>
        <dbReference type="EMBL" id="GGK36747.1"/>
    </source>
</evidence>